<keyword evidence="3" id="KW-0539">Nucleus</keyword>
<dbReference type="InterPro" id="IPR003892">
    <property type="entry name" value="CUE"/>
</dbReference>
<dbReference type="VEuPathDB" id="FungiDB:YALI0_C23727g"/>
<dbReference type="PANTHER" id="PTHR15107">
    <property type="entry name" value="RETINOBLASTOMA BINDING PROTEIN 8"/>
    <property type="match status" value="1"/>
</dbReference>
<dbReference type="GO" id="GO:0004519">
    <property type="term" value="F:endonuclease activity"/>
    <property type="evidence" value="ECO:0007669"/>
    <property type="project" value="UniProtKB-KW"/>
</dbReference>
<keyword evidence="8" id="KW-0255">Endonuclease</keyword>
<dbReference type="OrthoDB" id="4086052at2759"/>
<dbReference type="GeneID" id="2909593"/>
<evidence type="ECO:0000313" key="8">
    <source>
        <dbReference type="EMBL" id="RDW22795.1"/>
    </source>
</evidence>
<dbReference type="GO" id="GO:0043130">
    <property type="term" value="F:ubiquitin binding"/>
    <property type="evidence" value="ECO:0007669"/>
    <property type="project" value="InterPro"/>
</dbReference>
<keyword evidence="8" id="KW-0378">Hydrolase</keyword>
<protein>
    <submittedName>
        <fullName evidence="8">DNA repair protein endonuclease SAE2/CtIP C-terminus-domain-containing protein</fullName>
    </submittedName>
</protein>
<evidence type="ECO:0000256" key="4">
    <source>
        <dbReference type="SAM" id="Coils"/>
    </source>
</evidence>
<dbReference type="Pfam" id="PF08573">
    <property type="entry name" value="SAE2"/>
    <property type="match status" value="1"/>
</dbReference>
<reference evidence="8 10" key="2">
    <citation type="submission" date="2018-07" db="EMBL/GenBank/DDBJ databases">
        <title>Draft Genome Assemblies for Five Robust Yarrowia lipolytica Strains Exhibiting High Lipid Production and Pentose Sugar Utilization and Sugar Alcohol Secretion from Undetoxified Lignocellulosic Biomass Hydrolysates.</title>
        <authorList>
            <consortium name="DOE Joint Genome Institute"/>
            <person name="Walker C."/>
            <person name="Ryu S."/>
            <person name="Na H."/>
            <person name="Zane M."/>
            <person name="LaButti K."/>
            <person name="Lipzen A."/>
            <person name="Haridas S."/>
            <person name="Barry K."/>
            <person name="Grigoriev I.V."/>
            <person name="Quarterman J."/>
            <person name="Slininger P."/>
            <person name="Dien B."/>
            <person name="Trinh C.T."/>
        </authorList>
    </citation>
    <scope>NUCLEOTIDE SEQUENCE [LARGE SCALE GENOMIC DNA]</scope>
    <source>
        <strain evidence="8 10">YB392</strain>
    </source>
</reference>
<feature type="domain" description="CUE" evidence="6">
    <location>
        <begin position="26"/>
        <end position="69"/>
    </location>
</feature>
<dbReference type="EMBL" id="CP017555">
    <property type="protein sequence ID" value="AOW03321.1"/>
    <property type="molecule type" value="Genomic_DNA"/>
</dbReference>
<keyword evidence="8" id="KW-0540">Nuclease</keyword>
<dbReference type="Proteomes" id="UP000182444">
    <property type="component" value="Chromosome 1C"/>
</dbReference>
<evidence type="ECO:0000256" key="5">
    <source>
        <dbReference type="SAM" id="MobiDB-lite"/>
    </source>
</evidence>
<dbReference type="Proteomes" id="UP000256601">
    <property type="component" value="Unassembled WGS sequence"/>
</dbReference>
<dbReference type="EMBL" id="KZ859150">
    <property type="protein sequence ID" value="RDW22795.1"/>
    <property type="molecule type" value="Genomic_DNA"/>
</dbReference>
<name>A0A1H6Q2S4_YARLL</name>
<dbReference type="GO" id="GO:0003684">
    <property type="term" value="F:damaged DNA binding"/>
    <property type="evidence" value="ECO:0007669"/>
    <property type="project" value="TreeGrafter"/>
</dbReference>
<dbReference type="eggNOG" id="ENOG502S92Z">
    <property type="taxonomic scope" value="Eukaryota"/>
</dbReference>
<evidence type="ECO:0000256" key="1">
    <source>
        <dbReference type="ARBA" id="ARBA00004123"/>
    </source>
</evidence>
<comment type="subcellular location">
    <subcellularLocation>
        <location evidence="1">Nucleus</location>
    </subcellularLocation>
</comment>
<dbReference type="RefSeq" id="XP_502193.1">
    <property type="nucleotide sequence ID" value="XM_502193.1"/>
</dbReference>
<evidence type="ECO:0000256" key="2">
    <source>
        <dbReference type="ARBA" id="ARBA00022763"/>
    </source>
</evidence>
<dbReference type="PANTHER" id="PTHR15107:SF0">
    <property type="entry name" value="DNA ENDONUCLEASE ACTIVATOR CTP1 C-TERMINAL DOMAIN-CONTAINING PROTEIN"/>
    <property type="match status" value="1"/>
</dbReference>
<feature type="coiled-coil region" evidence="4">
    <location>
        <begin position="82"/>
        <end position="123"/>
    </location>
</feature>
<accession>A0A1H6Q2S4</accession>
<dbReference type="KEGG" id="yli:2909593"/>
<dbReference type="AlphaFoldDB" id="A0A1H6Q2S4"/>
<dbReference type="InterPro" id="IPR013882">
    <property type="entry name" value="Ctp1_C"/>
</dbReference>
<dbReference type="VEuPathDB" id="FungiDB:YALI1_C32737g"/>
<dbReference type="GO" id="GO:0005634">
    <property type="term" value="C:nucleus"/>
    <property type="evidence" value="ECO:0007669"/>
    <property type="project" value="UniProtKB-SubCell"/>
</dbReference>
<keyword evidence="4" id="KW-0175">Coiled coil</keyword>
<reference evidence="7 9" key="1">
    <citation type="journal article" date="2016" name="PLoS ONE">
        <title>Sequence Assembly of Yarrowia lipolytica Strain W29/CLIB89 Shows Transposable Element Diversity.</title>
        <authorList>
            <person name="Magnan C."/>
            <person name="Yu J."/>
            <person name="Chang I."/>
            <person name="Jahn E."/>
            <person name="Kanomata Y."/>
            <person name="Wu J."/>
            <person name="Zeller M."/>
            <person name="Oakes M."/>
            <person name="Baldi P."/>
            <person name="Sandmeyer S."/>
        </authorList>
    </citation>
    <scope>NUCLEOTIDE SEQUENCE [LARGE SCALE GENOMIC DNA]</scope>
    <source>
        <strain evidence="7">CLIB89</strain>
        <strain evidence="9">CLIB89(W29)</strain>
    </source>
</reference>
<organism evidence="7 9">
    <name type="scientific">Yarrowia lipolytica</name>
    <name type="common">Candida lipolytica</name>
    <dbReference type="NCBI Taxonomy" id="4952"/>
    <lineage>
        <taxon>Eukaryota</taxon>
        <taxon>Fungi</taxon>
        <taxon>Dikarya</taxon>
        <taxon>Ascomycota</taxon>
        <taxon>Saccharomycotina</taxon>
        <taxon>Dipodascomycetes</taxon>
        <taxon>Dipodascales</taxon>
        <taxon>Dipodascales incertae sedis</taxon>
        <taxon>Yarrowia</taxon>
    </lineage>
</organism>
<feature type="region of interest" description="Disordered" evidence="5">
    <location>
        <begin position="226"/>
        <end position="258"/>
    </location>
</feature>
<evidence type="ECO:0000313" key="7">
    <source>
        <dbReference type="EMBL" id="AOW03321.1"/>
    </source>
</evidence>
<feature type="compositionally biased region" description="Polar residues" evidence="5">
    <location>
        <begin position="26"/>
        <end position="46"/>
    </location>
</feature>
<dbReference type="PROSITE" id="PS51140">
    <property type="entry name" value="CUE"/>
    <property type="match status" value="1"/>
</dbReference>
<gene>
    <name evidence="8" type="ORF">B0I71DRAFT_136989</name>
    <name evidence="7" type="ORF">YALI1_C32737g</name>
</gene>
<keyword evidence="2" id="KW-0227">DNA damage</keyword>
<feature type="region of interest" description="Disordered" evidence="5">
    <location>
        <begin position="26"/>
        <end position="47"/>
    </location>
</feature>
<evidence type="ECO:0000313" key="10">
    <source>
        <dbReference type="Proteomes" id="UP000256601"/>
    </source>
</evidence>
<dbReference type="GO" id="GO:0010792">
    <property type="term" value="P:DNA double-strand break processing involved in repair via single-strand annealing"/>
    <property type="evidence" value="ECO:0007669"/>
    <property type="project" value="TreeGrafter"/>
</dbReference>
<evidence type="ECO:0000259" key="6">
    <source>
        <dbReference type="PROSITE" id="PS51140"/>
    </source>
</evidence>
<dbReference type="InterPro" id="IPR033316">
    <property type="entry name" value="RBBP8-like"/>
</dbReference>
<sequence length="407" mass="46436">MEKAKKSVEILETELAVLKEALDSVQNSPTASSVKQEFPQTPNTLPRSDLQEQYDKLALSHAKLIKLRKGDIKSVNLWKEALQDHKGRLKESQGQVLELKKENQILKDEIQELKKIKQEQETVAIQTSQTCPDSDEITTEQIRAEAGEPVEITNELLRSSPPFGKKGLLIKDSIDLDAVEHSSPSVSREIDPDLENDTRRHQGVVFKQPKPTNLMQWLKVKEENIGQDTTKSNKRDVEVVDLDSQGSPKEKTKKSRKSCPAQYQLTDFVINPAFNGDLDFAYAETVRGSRRQCEHGGECRQCDEFYKMAGPGIVSAAPQWSATEDKERGRKMDIEETINASSRHRNRWKRAPSPPGFWRSDFPSTQEIVEEKKLAEENRRKEIEIRYKSAVSGGKWMFRDQGKHRKE</sequence>
<evidence type="ECO:0000313" key="9">
    <source>
        <dbReference type="Proteomes" id="UP000182444"/>
    </source>
</evidence>
<proteinExistence type="predicted"/>
<evidence type="ECO:0000256" key="3">
    <source>
        <dbReference type="ARBA" id="ARBA00023242"/>
    </source>
</evidence>